<gene>
    <name evidence="4" type="ORF">GCM10009737_28620</name>
</gene>
<protein>
    <submittedName>
        <fullName evidence="4">SDR family oxidoreductase</fullName>
    </submittedName>
</protein>
<proteinExistence type="inferred from homology"/>
<keyword evidence="5" id="KW-1185">Reference proteome</keyword>
<comment type="caution">
    <text evidence="4">The sequence shown here is derived from an EMBL/GenBank/DDBJ whole genome shotgun (WGS) entry which is preliminary data.</text>
</comment>
<dbReference type="EMBL" id="BAAAMY010000007">
    <property type="protein sequence ID" value="GAA1925170.1"/>
    <property type="molecule type" value="Genomic_DNA"/>
</dbReference>
<evidence type="ECO:0000313" key="5">
    <source>
        <dbReference type="Proteomes" id="UP001501612"/>
    </source>
</evidence>
<name>A0ABN2PPY0_9ACTN</name>
<dbReference type="Gene3D" id="3.40.50.720">
    <property type="entry name" value="NAD(P)-binding Rossmann-like Domain"/>
    <property type="match status" value="1"/>
</dbReference>
<dbReference type="PIRSF" id="PIRSF000126">
    <property type="entry name" value="11-beta-HSD1"/>
    <property type="match status" value="1"/>
</dbReference>
<evidence type="ECO:0000256" key="1">
    <source>
        <dbReference type="ARBA" id="ARBA00006484"/>
    </source>
</evidence>
<dbReference type="InterPro" id="IPR002347">
    <property type="entry name" value="SDR_fam"/>
</dbReference>
<dbReference type="SUPFAM" id="SSF51735">
    <property type="entry name" value="NAD(P)-binding Rossmann-fold domains"/>
    <property type="match status" value="1"/>
</dbReference>
<evidence type="ECO:0000313" key="4">
    <source>
        <dbReference type="EMBL" id="GAA1925170.1"/>
    </source>
</evidence>
<comment type="similarity">
    <text evidence="1 3">Belongs to the short-chain dehydrogenases/reductases (SDR) family.</text>
</comment>
<dbReference type="CDD" id="cd05233">
    <property type="entry name" value="SDR_c"/>
    <property type="match status" value="1"/>
</dbReference>
<reference evidence="4 5" key="1">
    <citation type="journal article" date="2019" name="Int. J. Syst. Evol. Microbiol.">
        <title>The Global Catalogue of Microorganisms (GCM) 10K type strain sequencing project: providing services to taxonomists for standard genome sequencing and annotation.</title>
        <authorList>
            <consortium name="The Broad Institute Genomics Platform"/>
            <consortium name="The Broad Institute Genome Sequencing Center for Infectious Disease"/>
            <person name="Wu L."/>
            <person name="Ma J."/>
        </authorList>
    </citation>
    <scope>NUCLEOTIDE SEQUENCE [LARGE SCALE GENOMIC DNA]</scope>
    <source>
        <strain evidence="4 5">JCM 14046</strain>
    </source>
</reference>
<evidence type="ECO:0000256" key="3">
    <source>
        <dbReference type="RuleBase" id="RU000363"/>
    </source>
</evidence>
<dbReference type="RefSeq" id="WP_344008244.1">
    <property type="nucleotide sequence ID" value="NZ_BAAAMY010000007.1"/>
</dbReference>
<dbReference type="InterPro" id="IPR036291">
    <property type="entry name" value="NAD(P)-bd_dom_sf"/>
</dbReference>
<accession>A0ABN2PPY0</accession>
<dbReference type="PANTHER" id="PTHR44196:SF2">
    <property type="entry name" value="SHORT-CHAIN DEHYDROGENASE-RELATED"/>
    <property type="match status" value="1"/>
</dbReference>
<organism evidence="4 5">
    <name type="scientific">Nocardioides lentus</name>
    <dbReference type="NCBI Taxonomy" id="338077"/>
    <lineage>
        <taxon>Bacteria</taxon>
        <taxon>Bacillati</taxon>
        <taxon>Actinomycetota</taxon>
        <taxon>Actinomycetes</taxon>
        <taxon>Propionibacteriales</taxon>
        <taxon>Nocardioidaceae</taxon>
        <taxon>Nocardioides</taxon>
    </lineage>
</organism>
<sequence>MVSDAAAPSTPAPPVRHAGTALVTGPTAGLGLAYARHLAGRGHDLVLVARDRTRLAAVAGELRRTHGVDVEELPADLSDPVELAAVERRLAEPDRPVEVLVNNAGSGLKGRFLDHDVEQEQAMLDLLVTAPMRLTHAALGPMTARGHGRVLNVASVAAFLPRGTYGAAKAWLVRFSTWAAAEYGPRGVQVSVTCPGFVRTEFHTRMGVTPGRGPLWLDVDRVVADSLDDLAAGRALSVPTRRYRALTRVARAVPDRVLQRLQTMGR</sequence>
<keyword evidence="2" id="KW-0560">Oxidoreductase</keyword>
<dbReference type="PRINTS" id="PR00081">
    <property type="entry name" value="GDHRDH"/>
</dbReference>
<dbReference type="Pfam" id="PF00106">
    <property type="entry name" value="adh_short"/>
    <property type="match status" value="1"/>
</dbReference>
<dbReference type="PRINTS" id="PR00080">
    <property type="entry name" value="SDRFAMILY"/>
</dbReference>
<evidence type="ECO:0000256" key="2">
    <source>
        <dbReference type="ARBA" id="ARBA00023002"/>
    </source>
</evidence>
<dbReference type="PANTHER" id="PTHR44196">
    <property type="entry name" value="DEHYDROGENASE/REDUCTASE SDR FAMILY MEMBER 7B"/>
    <property type="match status" value="1"/>
</dbReference>
<dbReference type="Proteomes" id="UP001501612">
    <property type="component" value="Unassembled WGS sequence"/>
</dbReference>